<dbReference type="EMBL" id="CP062222">
    <property type="protein sequence ID" value="QTC91505.1"/>
    <property type="molecule type" value="Genomic_DNA"/>
</dbReference>
<reference evidence="3" key="1">
    <citation type="submission" date="2020-09" db="EMBL/GenBank/DDBJ databases">
        <title>Brevundimonas sp. LVF2 isolated from a puddle in Goettingen, Germany.</title>
        <authorList>
            <person name="Friedrich I."/>
            <person name="Klassen A."/>
            <person name="Hannes N."/>
            <person name="Schneider D."/>
            <person name="Hertel R."/>
            <person name="Daniel R."/>
        </authorList>
    </citation>
    <scope>NUCLEOTIDE SEQUENCE</scope>
    <source>
        <strain evidence="3">LVF2</strain>
    </source>
</reference>
<dbReference type="PROSITE" id="PS51257">
    <property type="entry name" value="PROKAR_LIPOPROTEIN"/>
    <property type="match status" value="1"/>
</dbReference>
<keyword evidence="1" id="KW-0732">Signal</keyword>
<dbReference type="Pfam" id="PF13739">
    <property type="entry name" value="PdaC"/>
    <property type="match status" value="1"/>
</dbReference>
<dbReference type="Proteomes" id="UP000663918">
    <property type="component" value="Chromosome"/>
</dbReference>
<evidence type="ECO:0000256" key="1">
    <source>
        <dbReference type="SAM" id="SignalP"/>
    </source>
</evidence>
<name>A0A975C109_9CAUL</name>
<proteinExistence type="predicted"/>
<sequence length="279" mass="28984">MTSARMIKALLLTAATAATLSACNRDKDKPAAPAPVPAATVAETPATAGAPFGYKSETPYATVELKLPQAVQTQPDLHVRLYADSVKDLKAFVEGAQADRTEAGGDQGMPAYESLITFDTPVETGKLFSLARSDYEFTGGAHGNTAYTGVLWDKAMKRPVAVSGLLKPGVALSSLDNLLCAAVNAEKKKRDPQAETVSLNPKDASGWSCPHAADTPVVLAPGTEPGKAGGLVFLVGPYQVGPYAEGAYQVPLPQAAIRSLLAPAYADEFAGSPVMPKAN</sequence>
<evidence type="ECO:0000313" key="3">
    <source>
        <dbReference type="EMBL" id="QTC91505.1"/>
    </source>
</evidence>
<protein>
    <submittedName>
        <fullName evidence="3">DUF3298 and DUF4163 domain-containing protein</fullName>
    </submittedName>
</protein>
<dbReference type="InterPro" id="IPR025303">
    <property type="entry name" value="PdaC"/>
</dbReference>
<dbReference type="AlphaFoldDB" id="A0A975C109"/>
<evidence type="ECO:0000313" key="4">
    <source>
        <dbReference type="Proteomes" id="UP000663918"/>
    </source>
</evidence>
<organism evidence="3 4">
    <name type="scientific">Brevundimonas goettingensis</name>
    <dbReference type="NCBI Taxonomy" id="2774190"/>
    <lineage>
        <taxon>Bacteria</taxon>
        <taxon>Pseudomonadati</taxon>
        <taxon>Pseudomonadota</taxon>
        <taxon>Alphaproteobacteria</taxon>
        <taxon>Caulobacterales</taxon>
        <taxon>Caulobacteraceae</taxon>
        <taxon>Brevundimonas</taxon>
    </lineage>
</organism>
<dbReference type="KEGG" id="bgoe:IFJ75_00785"/>
<gene>
    <name evidence="3" type="ORF">IFJ75_00785</name>
</gene>
<dbReference type="Gene3D" id="3.30.565.40">
    <property type="entry name" value="Fervidobacterium nodosum Rt17-B1 like"/>
    <property type="match status" value="1"/>
</dbReference>
<feature type="domain" description="Deacetylase PdaC" evidence="2">
    <location>
        <begin position="55"/>
        <end position="145"/>
    </location>
</feature>
<keyword evidence="4" id="KW-1185">Reference proteome</keyword>
<accession>A0A975C109</accession>
<dbReference type="RefSeq" id="WP_207870683.1">
    <property type="nucleotide sequence ID" value="NZ_CP062222.1"/>
</dbReference>
<feature type="chain" id="PRO_5037169761" evidence="1">
    <location>
        <begin position="18"/>
        <end position="279"/>
    </location>
</feature>
<evidence type="ECO:0000259" key="2">
    <source>
        <dbReference type="Pfam" id="PF13739"/>
    </source>
</evidence>
<feature type="signal peptide" evidence="1">
    <location>
        <begin position="1"/>
        <end position="17"/>
    </location>
</feature>